<keyword evidence="4" id="KW-1185">Reference proteome</keyword>
<comment type="caution">
    <text evidence="3">The sequence shown here is derived from an EMBL/GenBank/DDBJ whole genome shotgun (WGS) entry which is preliminary data.</text>
</comment>
<feature type="transmembrane region" description="Helical" evidence="2">
    <location>
        <begin position="661"/>
        <end position="684"/>
    </location>
</feature>
<dbReference type="Pfam" id="PF11374">
    <property type="entry name" value="DUF3176"/>
    <property type="match status" value="1"/>
</dbReference>
<dbReference type="PANTHER" id="PTHR35394:SF5">
    <property type="entry name" value="DUF3176 DOMAIN-CONTAINING PROTEIN"/>
    <property type="match status" value="1"/>
</dbReference>
<dbReference type="PANTHER" id="PTHR35394">
    <property type="entry name" value="DUF3176 DOMAIN-CONTAINING PROTEIN"/>
    <property type="match status" value="1"/>
</dbReference>
<keyword evidence="2" id="KW-0472">Membrane</keyword>
<dbReference type="InterPro" id="IPR021514">
    <property type="entry name" value="DUF3176"/>
</dbReference>
<dbReference type="RefSeq" id="XP_031016405.1">
    <property type="nucleotide sequence ID" value="XM_031159522.1"/>
</dbReference>
<feature type="transmembrane region" description="Helical" evidence="2">
    <location>
        <begin position="85"/>
        <end position="105"/>
    </location>
</feature>
<dbReference type="Proteomes" id="UP000253153">
    <property type="component" value="Unassembled WGS sequence"/>
</dbReference>
<feature type="compositionally biased region" description="Polar residues" evidence="1">
    <location>
        <begin position="32"/>
        <end position="50"/>
    </location>
</feature>
<dbReference type="AlphaFoldDB" id="A0A366RUH3"/>
<keyword evidence="2" id="KW-0812">Transmembrane</keyword>
<gene>
    <name evidence="3" type="ORF">FIESC28_05375</name>
</gene>
<feature type="transmembrane region" description="Helical" evidence="2">
    <location>
        <begin position="117"/>
        <end position="140"/>
    </location>
</feature>
<dbReference type="OrthoDB" id="5242705at2759"/>
<evidence type="ECO:0000313" key="3">
    <source>
        <dbReference type="EMBL" id="RBR20096.1"/>
    </source>
</evidence>
<organism evidence="3 4">
    <name type="scientific">Fusarium coffeatum</name>
    <dbReference type="NCBI Taxonomy" id="231269"/>
    <lineage>
        <taxon>Eukaryota</taxon>
        <taxon>Fungi</taxon>
        <taxon>Dikarya</taxon>
        <taxon>Ascomycota</taxon>
        <taxon>Pezizomycotina</taxon>
        <taxon>Sordariomycetes</taxon>
        <taxon>Hypocreomycetidae</taxon>
        <taxon>Hypocreales</taxon>
        <taxon>Nectriaceae</taxon>
        <taxon>Fusarium</taxon>
        <taxon>Fusarium incarnatum-equiseti species complex</taxon>
    </lineage>
</organism>
<dbReference type="GeneID" id="41994818"/>
<evidence type="ECO:0000256" key="1">
    <source>
        <dbReference type="SAM" id="MobiDB-lite"/>
    </source>
</evidence>
<evidence type="ECO:0000313" key="4">
    <source>
        <dbReference type="Proteomes" id="UP000253153"/>
    </source>
</evidence>
<feature type="transmembrane region" description="Helical" evidence="2">
    <location>
        <begin position="186"/>
        <end position="204"/>
    </location>
</feature>
<proteinExistence type="predicted"/>
<keyword evidence="2" id="KW-1133">Transmembrane helix</keyword>
<protein>
    <submittedName>
        <fullName evidence="3">Uncharacterized protein</fullName>
    </submittedName>
</protein>
<feature type="region of interest" description="Disordered" evidence="1">
    <location>
        <begin position="26"/>
        <end position="50"/>
    </location>
</feature>
<dbReference type="EMBL" id="QKXC01000108">
    <property type="protein sequence ID" value="RBR20096.1"/>
    <property type="molecule type" value="Genomic_DNA"/>
</dbReference>
<reference evidence="3 4" key="1">
    <citation type="submission" date="2018-06" db="EMBL/GenBank/DDBJ databases">
        <title>Fusarium incarnatum-equiseti species complex species 28.</title>
        <authorList>
            <person name="Gardiner D.M."/>
        </authorList>
    </citation>
    <scope>NUCLEOTIDE SEQUENCE [LARGE SCALE GENOMIC DNA]</scope>
    <source>
        <strain evidence="3 4">FIESC_28</strain>
    </source>
</reference>
<name>A0A366RUH3_9HYPO</name>
<sequence length="735" mass="81104">MSAHNVHLEPEPLLLTPLSLESQQSQAFLPPTQDTDAGNTTSAAEQSPNDQDSAFVIRQAGGTCDSAGLSPEKENPAFIQWSLEILVLLFAGAIFMSICLILDHYDDEILPDWEDLYITLNTLISVLATIFRTAIAFVAFEILAQLKWEWLSNCFRPLYHAQAFDAASRGVYGSLRLIPTVARHEPFSVAAIAIAVLSLGIGSFTQQSIQTYQCLRKPSHDHDPAFIKIANIVDKYDLTDGWVSGGKPTLRMNLKTQVIIQDAFVNRVQAYNLAPLFKCSSGNCNFPNIASFTEDKEDKSYSHASLGICNSCFDIRSLVKGPMEYNETIDDVIDTRTIFELPFEIHNPWDGHGLRGKPRITGTNRDGWRVMTTTTVEDLTWAEGILTSEFLNLAQISVANLTVLTTSRSGCTHTDGNWSCPHDCGESTLEDDNICLPRNEDSYDPVAAICTLYPCLKYYNATVENARLQETVVQEVPLQLHGRGSLWEKLFDLRKPGNVSFAAIQQPCPVDGLRYTDKNITLRSDLDQDSVYEGASLVNTTAPPECLFEMSQSIWVSLCNELLLGLNSNCTSMSDRGVQCRVSRSEDEAGHPDNGIPSYPAHMAALYHNNNASIDSINNTLNALAERLTTAFRLDGKSIGLEEKAQVEGDLLETKICVKYVWQWLIFPGALLVSSTALLVAMVAKDTVAKKASIWKSSILPILLKDHPGTQNTGLDGLEEVAQGLEIKLQRGNSQ</sequence>
<accession>A0A366RUH3</accession>
<evidence type="ECO:0000256" key="2">
    <source>
        <dbReference type="SAM" id="Phobius"/>
    </source>
</evidence>